<comment type="caution">
    <text evidence="5">The sequence shown here is derived from an EMBL/GenBank/DDBJ whole genome shotgun (WGS) entry which is preliminary data.</text>
</comment>
<evidence type="ECO:0000259" key="4">
    <source>
        <dbReference type="SMART" id="SM00893"/>
    </source>
</evidence>
<dbReference type="SMART" id="SM00893">
    <property type="entry name" value="ETF"/>
    <property type="match status" value="1"/>
</dbReference>
<dbReference type="PIRSF" id="PIRSF000089">
    <property type="entry name" value="Electra_flavoP_a"/>
    <property type="match status" value="1"/>
</dbReference>
<evidence type="ECO:0000313" key="6">
    <source>
        <dbReference type="Proteomes" id="UP000093080"/>
    </source>
</evidence>
<feature type="binding site" evidence="3">
    <location>
        <begin position="276"/>
        <end position="283"/>
    </location>
    <ligand>
        <name>FAD</name>
        <dbReference type="ChEBI" id="CHEBI:57692"/>
    </ligand>
</feature>
<evidence type="ECO:0000256" key="2">
    <source>
        <dbReference type="ARBA" id="ARBA00022982"/>
    </source>
</evidence>
<dbReference type="GO" id="GO:0033539">
    <property type="term" value="P:fatty acid beta-oxidation using acyl-CoA dehydrogenase"/>
    <property type="evidence" value="ECO:0007669"/>
    <property type="project" value="TreeGrafter"/>
</dbReference>
<name>A0A1B9F7L7_9BACT</name>
<feature type="binding site" evidence="3">
    <location>
        <position position="220"/>
    </location>
    <ligand>
        <name>FAD</name>
        <dbReference type="ChEBI" id="CHEBI:57692"/>
    </ligand>
</feature>
<sequence length="335" mass="36240">MQGGIWIVGEIRENNIDPVTFELLTKGRQLSEELGEELACIIIGPKVKGVEDELFRYGAKQVIVIEDEVLSPFCETLYGEIIAHYARDREPSIILAGATERAKAFMPVCATCLETGLTANCMDLSIDPDSKALLQTRPAYGGNLMATIVCKDRRPQMATVRSGVFKAVPLDENASGRVEELSIPDELRKNPFVLESFKPLEEAEDVPDYKGAEVVIAAGRGVAEPEQIKKLKELSQLLGGVLGATRPVTDMGLLPHHAQIGQTGQIVSPTLYMGFGISGAAPHTIGIQGTKIIVAINKDPDAPIFKFANYGIVGNAEEIIDCLLEELRTLRGGQA</sequence>
<feature type="binding site" evidence="3">
    <location>
        <position position="297"/>
    </location>
    <ligand>
        <name>FAD</name>
        <dbReference type="ChEBI" id="CHEBI:57692"/>
    </ligand>
</feature>
<comment type="cofactor">
    <cofactor evidence="3">
        <name>FAD</name>
        <dbReference type="ChEBI" id="CHEBI:57692"/>
    </cofactor>
    <text evidence="3">Binds 1 FAD per dimer.</text>
</comment>
<dbReference type="InterPro" id="IPR014731">
    <property type="entry name" value="ETF_asu_C"/>
</dbReference>
<dbReference type="InterPro" id="IPR033947">
    <property type="entry name" value="ETF_alpha_N"/>
</dbReference>
<dbReference type="EMBL" id="MAGO01000003">
    <property type="protein sequence ID" value="OCC15912.1"/>
    <property type="molecule type" value="Genomic_DNA"/>
</dbReference>
<dbReference type="STRING" id="1156395.DBT_0837"/>
<dbReference type="InterPro" id="IPR001308">
    <property type="entry name" value="ETF_a/FixB"/>
</dbReference>
<keyword evidence="2" id="KW-0813">Transport</keyword>
<dbReference type="PANTHER" id="PTHR43153:SF1">
    <property type="entry name" value="ELECTRON TRANSFER FLAVOPROTEIN SUBUNIT ALPHA, MITOCHONDRIAL"/>
    <property type="match status" value="1"/>
</dbReference>
<comment type="similarity">
    <text evidence="1">Belongs to the ETF alpha-subunit/FixB family.</text>
</comment>
<dbReference type="InterPro" id="IPR014730">
    <property type="entry name" value="ETF_a/b_N"/>
</dbReference>
<dbReference type="SUPFAM" id="SSF52467">
    <property type="entry name" value="DHS-like NAD/FAD-binding domain"/>
    <property type="match status" value="1"/>
</dbReference>
<dbReference type="Pfam" id="PF00766">
    <property type="entry name" value="ETF_alpha"/>
    <property type="match status" value="1"/>
</dbReference>
<dbReference type="RefSeq" id="WP_067616647.1">
    <property type="nucleotide sequence ID" value="NZ_MAGO01000003.1"/>
</dbReference>
<evidence type="ECO:0000256" key="3">
    <source>
        <dbReference type="PIRSR" id="PIRSR000089-1"/>
    </source>
</evidence>
<gene>
    <name evidence="5" type="ORF">DBT_0837</name>
</gene>
<feature type="binding site" evidence="3">
    <location>
        <begin position="259"/>
        <end position="263"/>
    </location>
    <ligand>
        <name>FAD</name>
        <dbReference type="ChEBI" id="CHEBI:57692"/>
    </ligand>
</feature>
<dbReference type="PANTHER" id="PTHR43153">
    <property type="entry name" value="ELECTRON TRANSFER FLAVOPROTEIN ALPHA"/>
    <property type="match status" value="1"/>
</dbReference>
<protein>
    <submittedName>
        <fullName evidence="5">Electron transfer flavoprotein, alpha subunit</fullName>
    </submittedName>
</protein>
<feature type="binding site" evidence="3">
    <location>
        <begin position="245"/>
        <end position="246"/>
    </location>
    <ligand>
        <name>FAD</name>
        <dbReference type="ChEBI" id="CHEBI:57692"/>
    </ligand>
</feature>
<dbReference type="SUPFAM" id="SSF52402">
    <property type="entry name" value="Adenine nucleotide alpha hydrolases-like"/>
    <property type="match status" value="1"/>
</dbReference>
<keyword evidence="2" id="KW-0249">Electron transport</keyword>
<dbReference type="InterPro" id="IPR014729">
    <property type="entry name" value="Rossmann-like_a/b/a_fold"/>
</dbReference>
<dbReference type="GO" id="GO:0050660">
    <property type="term" value="F:flavin adenine dinucleotide binding"/>
    <property type="evidence" value="ECO:0007669"/>
    <property type="project" value="InterPro"/>
</dbReference>
<reference evidence="5 6" key="1">
    <citation type="submission" date="2016-06" db="EMBL/GenBank/DDBJ databases">
        <title>Respiratory ammonification of nitrate coupled to the oxidation of elemental sulfur in deep-sea autotrophic thermophilic bacteria.</title>
        <authorList>
            <person name="Slobodkina G.B."/>
            <person name="Mardanov A.V."/>
            <person name="Ravin N.V."/>
            <person name="Frolova A.A."/>
            <person name="Viryasiv M.B."/>
            <person name="Chernyh N.A."/>
            <person name="Bonch-Osmolovskaya E.A."/>
            <person name="Slobodkin A.I."/>
        </authorList>
    </citation>
    <scope>NUCLEOTIDE SEQUENCE [LARGE SCALE GENOMIC DNA]</scope>
    <source>
        <strain evidence="5 6">S69</strain>
    </source>
</reference>
<dbReference type="PATRIC" id="fig|1156395.6.peg.850"/>
<keyword evidence="3" id="KW-0285">Flavoprotein</keyword>
<dbReference type="InterPro" id="IPR029035">
    <property type="entry name" value="DHS-like_NAD/FAD-binding_dom"/>
</dbReference>
<proteinExistence type="inferred from homology"/>
<organism evidence="5 6">
    <name type="scientific">Dissulfuribacter thermophilus</name>
    <dbReference type="NCBI Taxonomy" id="1156395"/>
    <lineage>
        <taxon>Bacteria</taxon>
        <taxon>Pseudomonadati</taxon>
        <taxon>Thermodesulfobacteriota</taxon>
        <taxon>Dissulfuribacteria</taxon>
        <taxon>Dissulfuribacterales</taxon>
        <taxon>Dissulfuribacteraceae</taxon>
        <taxon>Dissulfuribacter</taxon>
    </lineage>
</organism>
<evidence type="ECO:0000313" key="5">
    <source>
        <dbReference type="EMBL" id="OCC15912.1"/>
    </source>
</evidence>
<dbReference type="CDD" id="cd01715">
    <property type="entry name" value="ETF_alpha"/>
    <property type="match status" value="1"/>
</dbReference>
<dbReference type="Proteomes" id="UP000093080">
    <property type="component" value="Unassembled WGS sequence"/>
</dbReference>
<dbReference type="OrthoDB" id="9770286at2"/>
<dbReference type="GO" id="GO:0009055">
    <property type="term" value="F:electron transfer activity"/>
    <property type="evidence" value="ECO:0007669"/>
    <property type="project" value="InterPro"/>
</dbReference>
<keyword evidence="3" id="KW-0274">FAD</keyword>
<evidence type="ECO:0000256" key="1">
    <source>
        <dbReference type="ARBA" id="ARBA00005817"/>
    </source>
</evidence>
<dbReference type="Pfam" id="PF01012">
    <property type="entry name" value="ETF"/>
    <property type="match status" value="1"/>
</dbReference>
<dbReference type="Gene3D" id="3.40.50.620">
    <property type="entry name" value="HUPs"/>
    <property type="match status" value="1"/>
</dbReference>
<dbReference type="AlphaFoldDB" id="A0A1B9F7L7"/>
<keyword evidence="6" id="KW-1185">Reference proteome</keyword>
<feature type="domain" description="Electron transfer flavoprotein alpha/beta-subunit N-terminal" evidence="4">
    <location>
        <begin position="5"/>
        <end position="196"/>
    </location>
</feature>
<dbReference type="Gene3D" id="3.40.50.1220">
    <property type="entry name" value="TPP-binding domain"/>
    <property type="match status" value="1"/>
</dbReference>
<accession>A0A1B9F7L7</accession>